<dbReference type="InterPro" id="IPR041127">
    <property type="entry name" value="PET_hydrolase/cutinase-like"/>
</dbReference>
<sequence>MKLVGMISFAIIAMLTGLGIKGIASKNAVLAPDYYASFSSAAPLEQKYSQLGSYEVASADFPSENKAIQTYRFWYPAELEKTDKQYPVILVVNASGTPAAKYEAWFQRLASWGFVVVGNEDPQTGTGETTSLTLDYLLHLPEDHMLYGKLDTNKIGLVGFSQGGAGALAAATEYENGSAYKAIFTGSAAYPFLSENLGWHYDLTKVKIPYFMVAGTGTSDDRGVDDYEKEFGGVSPLAAMQESYQLLSDHCFKVLARAVGAEHGEIFARSDGYMTAWMLYQLMGDTEAAKVFAGEDAEILHNIHWQDVEKNQ</sequence>
<keyword evidence="3" id="KW-1185">Reference proteome</keyword>
<name>A0AA37IVU8_9FIRM</name>
<dbReference type="EMBL" id="BQKV01000002">
    <property type="protein sequence ID" value="GJN63415.1"/>
    <property type="molecule type" value="Genomic_DNA"/>
</dbReference>
<dbReference type="PANTHER" id="PTHR33428">
    <property type="entry name" value="CHLOROPHYLLASE-2, CHLOROPLASTIC"/>
    <property type="match status" value="1"/>
</dbReference>
<evidence type="ECO:0000313" key="3">
    <source>
        <dbReference type="Proteomes" id="UP001055185"/>
    </source>
</evidence>
<dbReference type="Proteomes" id="UP001055185">
    <property type="component" value="Unassembled WGS sequence"/>
</dbReference>
<dbReference type="SUPFAM" id="SSF53474">
    <property type="entry name" value="alpha/beta-Hydrolases"/>
    <property type="match status" value="1"/>
</dbReference>
<evidence type="ECO:0000313" key="2">
    <source>
        <dbReference type="EMBL" id="GJN63415.1"/>
    </source>
</evidence>
<dbReference type="Gene3D" id="3.40.50.1820">
    <property type="entry name" value="alpha/beta hydrolase"/>
    <property type="match status" value="1"/>
</dbReference>
<dbReference type="Pfam" id="PF12740">
    <property type="entry name" value="PETase"/>
    <property type="match status" value="1"/>
</dbReference>
<evidence type="ECO:0000259" key="1">
    <source>
        <dbReference type="Pfam" id="PF12740"/>
    </source>
</evidence>
<comment type="caution">
    <text evidence="2">The sequence shown here is derived from an EMBL/GenBank/DDBJ whole genome shotgun (WGS) entry which is preliminary data.</text>
</comment>
<protein>
    <submittedName>
        <fullName evidence="2">Lipase</fullName>
    </submittedName>
</protein>
<dbReference type="AlphaFoldDB" id="A0AA37IVU8"/>
<accession>A0AA37IVU8</accession>
<gene>
    <name evidence="2" type="ORF">JCM17207_00400</name>
</gene>
<dbReference type="RefSeq" id="WP_238315440.1">
    <property type="nucleotide sequence ID" value="NZ_BQKV01000002.1"/>
</dbReference>
<reference evidence="2" key="1">
    <citation type="journal article" date="2022" name="Int. J. Syst. Evol. Microbiol.">
        <title>Genome-based, phenotypic and chemotaxonomic classification of Faecalibacterium strains: proposal of three novel species Faecalibacterium duncaniae sp. nov., Faecalibacterium hattorii sp. nov. and Faecalibacterium gallinarum sp. nov. .</title>
        <authorList>
            <person name="Sakamoto M."/>
            <person name="Sakurai N."/>
            <person name="Tanno H."/>
            <person name="Iino T."/>
            <person name="Ohkuma M."/>
            <person name="Endo A."/>
        </authorList>
    </citation>
    <scope>NUCLEOTIDE SEQUENCE</scope>
    <source>
        <strain evidence="2">JCM 17207</strain>
    </source>
</reference>
<proteinExistence type="predicted"/>
<feature type="domain" description="PET hydrolase/cutinase-like" evidence="1">
    <location>
        <begin position="67"/>
        <end position="174"/>
    </location>
</feature>
<dbReference type="PANTHER" id="PTHR33428:SF14">
    <property type="entry name" value="CARBOXYLESTERASE TYPE B DOMAIN-CONTAINING PROTEIN"/>
    <property type="match status" value="1"/>
</dbReference>
<organism evidence="2 3">
    <name type="scientific">Faecalibacterium gallinarum</name>
    <dbReference type="NCBI Taxonomy" id="2903556"/>
    <lineage>
        <taxon>Bacteria</taxon>
        <taxon>Bacillati</taxon>
        <taxon>Bacillota</taxon>
        <taxon>Clostridia</taxon>
        <taxon>Eubacteriales</taxon>
        <taxon>Oscillospiraceae</taxon>
        <taxon>Faecalibacterium</taxon>
    </lineage>
</organism>
<dbReference type="InterPro" id="IPR029058">
    <property type="entry name" value="AB_hydrolase_fold"/>
</dbReference>